<organism evidence="2 3">
    <name type="scientific">Lasiosphaeria hispida</name>
    <dbReference type="NCBI Taxonomy" id="260671"/>
    <lineage>
        <taxon>Eukaryota</taxon>
        <taxon>Fungi</taxon>
        <taxon>Dikarya</taxon>
        <taxon>Ascomycota</taxon>
        <taxon>Pezizomycotina</taxon>
        <taxon>Sordariomycetes</taxon>
        <taxon>Sordariomycetidae</taxon>
        <taxon>Sordariales</taxon>
        <taxon>Lasiosphaeriaceae</taxon>
        <taxon>Lasiosphaeria</taxon>
    </lineage>
</organism>
<feature type="transmembrane region" description="Helical" evidence="1">
    <location>
        <begin position="156"/>
        <end position="173"/>
    </location>
</feature>
<dbReference type="AlphaFoldDB" id="A0AAJ0HDN2"/>
<keyword evidence="1" id="KW-0472">Membrane</keyword>
<keyword evidence="3" id="KW-1185">Reference proteome</keyword>
<sequence length="174" mass="19575">MHPYIILAFRPIPRLNNDFLPHQTPKTKKEVPKMVLEILSTSFIYTLLVFGGGFLCGMVRVPILEPRIGDRYAQLLEMPLMMAVIWGSARLVLTRHKAQSSRNSRDNSQGKGKLIAVGALALLWFLAIEGGLYAWIHQGEDKDWQDWIWDRDPVAGTVFSALLGVFMALPAMLA</sequence>
<feature type="transmembrane region" description="Helical" evidence="1">
    <location>
        <begin position="75"/>
        <end position="93"/>
    </location>
</feature>
<accession>A0AAJ0HDN2</accession>
<protein>
    <submittedName>
        <fullName evidence="2">Uncharacterized protein</fullName>
    </submittedName>
</protein>
<reference evidence="2" key="1">
    <citation type="journal article" date="2023" name="Mol. Phylogenet. Evol.">
        <title>Genome-scale phylogeny and comparative genomics of the fungal order Sordariales.</title>
        <authorList>
            <person name="Hensen N."/>
            <person name="Bonometti L."/>
            <person name="Westerberg I."/>
            <person name="Brannstrom I.O."/>
            <person name="Guillou S."/>
            <person name="Cros-Aarteil S."/>
            <person name="Calhoun S."/>
            <person name="Haridas S."/>
            <person name="Kuo A."/>
            <person name="Mondo S."/>
            <person name="Pangilinan J."/>
            <person name="Riley R."/>
            <person name="LaButti K."/>
            <person name="Andreopoulos B."/>
            <person name="Lipzen A."/>
            <person name="Chen C."/>
            <person name="Yan M."/>
            <person name="Daum C."/>
            <person name="Ng V."/>
            <person name="Clum A."/>
            <person name="Steindorff A."/>
            <person name="Ohm R.A."/>
            <person name="Martin F."/>
            <person name="Silar P."/>
            <person name="Natvig D.O."/>
            <person name="Lalanne C."/>
            <person name="Gautier V."/>
            <person name="Ament-Velasquez S.L."/>
            <person name="Kruys A."/>
            <person name="Hutchinson M.I."/>
            <person name="Powell A.J."/>
            <person name="Barry K."/>
            <person name="Miller A.N."/>
            <person name="Grigoriev I.V."/>
            <person name="Debuchy R."/>
            <person name="Gladieux P."/>
            <person name="Hiltunen Thoren M."/>
            <person name="Johannesson H."/>
        </authorList>
    </citation>
    <scope>NUCLEOTIDE SEQUENCE</scope>
    <source>
        <strain evidence="2">CBS 955.72</strain>
    </source>
</reference>
<keyword evidence="1" id="KW-0812">Transmembrane</keyword>
<name>A0AAJ0HDN2_9PEZI</name>
<reference evidence="2" key="2">
    <citation type="submission" date="2023-06" db="EMBL/GenBank/DDBJ databases">
        <authorList>
            <consortium name="Lawrence Berkeley National Laboratory"/>
            <person name="Haridas S."/>
            <person name="Hensen N."/>
            <person name="Bonometti L."/>
            <person name="Westerberg I."/>
            <person name="Brannstrom I.O."/>
            <person name="Guillou S."/>
            <person name="Cros-Aarteil S."/>
            <person name="Calhoun S."/>
            <person name="Kuo A."/>
            <person name="Mondo S."/>
            <person name="Pangilinan J."/>
            <person name="Riley R."/>
            <person name="Labutti K."/>
            <person name="Andreopoulos B."/>
            <person name="Lipzen A."/>
            <person name="Chen C."/>
            <person name="Yanf M."/>
            <person name="Daum C."/>
            <person name="Ng V."/>
            <person name="Clum A."/>
            <person name="Steindorff A."/>
            <person name="Ohm R."/>
            <person name="Martin F."/>
            <person name="Silar P."/>
            <person name="Natvig D."/>
            <person name="Lalanne C."/>
            <person name="Gautier V."/>
            <person name="Ament-Velasquez S.L."/>
            <person name="Kruys A."/>
            <person name="Hutchinson M.I."/>
            <person name="Powell A.J."/>
            <person name="Barry K."/>
            <person name="Miller A.N."/>
            <person name="Grigoriev I.V."/>
            <person name="Debuchy R."/>
            <person name="Gladieux P."/>
            <person name="Thoren M.H."/>
            <person name="Johannesson H."/>
        </authorList>
    </citation>
    <scope>NUCLEOTIDE SEQUENCE</scope>
    <source>
        <strain evidence="2">CBS 955.72</strain>
    </source>
</reference>
<evidence type="ECO:0000256" key="1">
    <source>
        <dbReference type="SAM" id="Phobius"/>
    </source>
</evidence>
<comment type="caution">
    <text evidence="2">The sequence shown here is derived from an EMBL/GenBank/DDBJ whole genome shotgun (WGS) entry which is preliminary data.</text>
</comment>
<keyword evidence="1" id="KW-1133">Transmembrane helix</keyword>
<proteinExistence type="predicted"/>
<feature type="transmembrane region" description="Helical" evidence="1">
    <location>
        <begin position="43"/>
        <end position="63"/>
    </location>
</feature>
<evidence type="ECO:0000313" key="2">
    <source>
        <dbReference type="EMBL" id="KAK3348872.1"/>
    </source>
</evidence>
<gene>
    <name evidence="2" type="ORF">B0T25DRAFT_546698</name>
</gene>
<dbReference type="EMBL" id="JAUIQD010000005">
    <property type="protein sequence ID" value="KAK3348872.1"/>
    <property type="molecule type" value="Genomic_DNA"/>
</dbReference>
<dbReference type="Proteomes" id="UP001275084">
    <property type="component" value="Unassembled WGS sequence"/>
</dbReference>
<feature type="transmembrane region" description="Helical" evidence="1">
    <location>
        <begin position="114"/>
        <end position="136"/>
    </location>
</feature>
<evidence type="ECO:0000313" key="3">
    <source>
        <dbReference type="Proteomes" id="UP001275084"/>
    </source>
</evidence>